<feature type="non-terminal residue" evidence="1">
    <location>
        <position position="59"/>
    </location>
</feature>
<name>A0ACB7EHP6_NIBAL</name>
<evidence type="ECO:0000313" key="2">
    <source>
        <dbReference type="Proteomes" id="UP000805704"/>
    </source>
</evidence>
<proteinExistence type="predicted"/>
<sequence>MPSRTHSSVQRTRSLPVHTTPQTMVMFQQADLQLPVTEPDINNRLESLCLSMTEHALGG</sequence>
<reference evidence="1" key="1">
    <citation type="submission" date="2020-04" db="EMBL/GenBank/DDBJ databases">
        <title>A chromosome-scale assembly and high-density genetic map of the yellow drum (Nibea albiflora) genome.</title>
        <authorList>
            <person name="Xu D."/>
            <person name="Zhang W."/>
            <person name="Chen R."/>
            <person name="Tan P."/>
            <person name="Wang L."/>
            <person name="Song H."/>
            <person name="Tian L."/>
            <person name="Zhu Q."/>
            <person name="Wang B."/>
        </authorList>
    </citation>
    <scope>NUCLEOTIDE SEQUENCE</scope>
    <source>
        <strain evidence="1">ZJHYS-2018</strain>
    </source>
</reference>
<organism evidence="1 2">
    <name type="scientific">Nibea albiflora</name>
    <name type="common">Yellow drum</name>
    <name type="synonym">Corvina albiflora</name>
    <dbReference type="NCBI Taxonomy" id="240163"/>
    <lineage>
        <taxon>Eukaryota</taxon>
        <taxon>Metazoa</taxon>
        <taxon>Chordata</taxon>
        <taxon>Craniata</taxon>
        <taxon>Vertebrata</taxon>
        <taxon>Euteleostomi</taxon>
        <taxon>Actinopterygii</taxon>
        <taxon>Neopterygii</taxon>
        <taxon>Teleostei</taxon>
        <taxon>Neoteleostei</taxon>
        <taxon>Acanthomorphata</taxon>
        <taxon>Eupercaria</taxon>
        <taxon>Sciaenidae</taxon>
        <taxon>Nibea</taxon>
    </lineage>
</organism>
<dbReference type="Proteomes" id="UP000805704">
    <property type="component" value="Chromosome 7"/>
</dbReference>
<gene>
    <name evidence="1" type="primary">SAMD4A.2</name>
    <name evidence="1" type="ORF">GBF38_006672</name>
</gene>
<protein>
    <submittedName>
        <fullName evidence="1">Protein Smaug-like protein 1</fullName>
    </submittedName>
</protein>
<keyword evidence="2" id="KW-1185">Reference proteome</keyword>
<accession>A0ACB7EHP6</accession>
<comment type="caution">
    <text evidence="1">The sequence shown here is derived from an EMBL/GenBank/DDBJ whole genome shotgun (WGS) entry which is preliminary data.</text>
</comment>
<dbReference type="EMBL" id="CM024795">
    <property type="protein sequence ID" value="KAG8001138.1"/>
    <property type="molecule type" value="Genomic_DNA"/>
</dbReference>
<evidence type="ECO:0000313" key="1">
    <source>
        <dbReference type="EMBL" id="KAG8001138.1"/>
    </source>
</evidence>